<dbReference type="Pfam" id="PF13203">
    <property type="entry name" value="DUF2201_N"/>
    <property type="match status" value="1"/>
</dbReference>
<proteinExistence type="predicted"/>
<dbReference type="InterPro" id="IPR036465">
    <property type="entry name" value="vWFA_dom_sf"/>
</dbReference>
<keyword evidence="1" id="KW-1133">Transmembrane helix</keyword>
<evidence type="ECO:0000256" key="1">
    <source>
        <dbReference type="SAM" id="Phobius"/>
    </source>
</evidence>
<dbReference type="Proteomes" id="UP000008803">
    <property type="component" value="Chromosome"/>
</dbReference>
<dbReference type="PANTHER" id="PTHR38730:SF1">
    <property type="entry name" value="SLL7028 PROTEIN"/>
    <property type="match status" value="1"/>
</dbReference>
<dbReference type="PATRIC" id="fig|657319.3.peg.450"/>
<dbReference type="InterPro" id="IPR025154">
    <property type="entry name" value="Put_metallopeptidase_dom"/>
</dbReference>
<dbReference type="BioCyc" id="ESIR657319:G136K-325-MONOMER"/>
<evidence type="ECO:0000259" key="2">
    <source>
        <dbReference type="Pfam" id="PF09967"/>
    </source>
</evidence>
<accession>D4JRI1</accession>
<feature type="domain" description="Putative metallopeptidase" evidence="3">
    <location>
        <begin position="15"/>
        <end position="267"/>
    </location>
</feature>
<dbReference type="Gene3D" id="3.40.50.410">
    <property type="entry name" value="von Willebrand factor, type A domain"/>
    <property type="match status" value="1"/>
</dbReference>
<keyword evidence="1" id="KW-0472">Membrane</keyword>
<organism evidence="4 5">
    <name type="scientific">[Eubacterium] siraeum 70/3</name>
    <dbReference type="NCBI Taxonomy" id="657319"/>
    <lineage>
        <taxon>Bacteria</taxon>
        <taxon>Bacillati</taxon>
        <taxon>Bacillota</taxon>
        <taxon>Clostridia</taxon>
        <taxon>Eubacteriales</taxon>
        <taxon>Oscillospiraceae</taxon>
        <taxon>Oscillospiraceae incertae sedis</taxon>
    </lineage>
</organism>
<name>D4JRI1_9FIRM</name>
<evidence type="ECO:0000313" key="4">
    <source>
        <dbReference type="EMBL" id="CBK95700.1"/>
    </source>
</evidence>
<reference evidence="4 5" key="1">
    <citation type="submission" date="2010-03" db="EMBL/GenBank/DDBJ databases">
        <title>The genome sequence of Eubacterium siraeum 70/3.</title>
        <authorList>
            <consortium name="metaHIT consortium -- http://www.metahit.eu/"/>
            <person name="Pajon A."/>
            <person name="Turner K."/>
            <person name="Parkhill J."/>
            <person name="Duncan S."/>
            <person name="Flint H."/>
        </authorList>
    </citation>
    <scope>NUCLEOTIDE SEQUENCE [LARGE SCALE GENOMIC DNA]</scope>
    <source>
        <strain evidence="4 5">70/3</strain>
    </source>
</reference>
<dbReference type="AlphaFoldDB" id="D4JRI1"/>
<dbReference type="PANTHER" id="PTHR38730">
    <property type="entry name" value="SLL7028 PROTEIN"/>
    <property type="match status" value="1"/>
</dbReference>
<dbReference type="SUPFAM" id="SSF53300">
    <property type="entry name" value="vWA-like"/>
    <property type="match status" value="1"/>
</dbReference>
<sequence>MVLSNEKKKEYVKRLVMSRMRLLINNGFYGLLLMHMIYSIDENCETAATDGHRIFFGPKFLDELSDSELDFIMMHEILHVVLQHCMRQGDYDSEQFNIACDIVVNSNILLSNNMNRNSIKLRKYGESMHIAPDGKEGYEYTAEQIYAMLPPMPKGKTPKPSLGASWDDHTRWSGSSEENNGGFGGENEYLREQWEKWLIDVCEVISIRDSTKSFGGGPVLAQRILKQIRKGQIDWREILNNFVQEEITDYSFTPPDRRFDDSPFFLPDYNEKEESIGNIWFVIDTSGSISDDAIKAAYSEICSAIDQFNGKLSGILSFTESYVTDPVPFSSVDELMSIKPVGGGGNDFSDIFRYMKNHMLNELPSQIIIITDGYDSFPPEEAAMEIPVLWLLNNKNVDPPWGKIARIVV</sequence>
<dbReference type="KEGG" id="esu:EUS_03890"/>
<protein>
    <submittedName>
        <fullName evidence="4">Uncharacterized protein conserved in bacteria</fullName>
    </submittedName>
</protein>
<reference evidence="4 5" key="2">
    <citation type="submission" date="2010-03" db="EMBL/GenBank/DDBJ databases">
        <authorList>
            <person name="Pajon A."/>
        </authorList>
    </citation>
    <scope>NUCLEOTIDE SEQUENCE [LARGE SCALE GENOMIC DNA]</scope>
    <source>
        <strain evidence="4 5">70/3</strain>
    </source>
</reference>
<evidence type="ECO:0000313" key="5">
    <source>
        <dbReference type="Proteomes" id="UP000008803"/>
    </source>
</evidence>
<evidence type="ECO:0000259" key="3">
    <source>
        <dbReference type="Pfam" id="PF13203"/>
    </source>
</evidence>
<feature type="transmembrane region" description="Helical" evidence="1">
    <location>
        <begin position="20"/>
        <end position="38"/>
    </location>
</feature>
<dbReference type="HOGENOM" id="CLU_038906_1_0_9"/>
<dbReference type="EMBL" id="FP929044">
    <property type="protein sequence ID" value="CBK95700.1"/>
    <property type="molecule type" value="Genomic_DNA"/>
</dbReference>
<feature type="domain" description="VWA-like" evidence="2">
    <location>
        <begin position="281"/>
        <end position="407"/>
    </location>
</feature>
<dbReference type="InterPro" id="IPR018698">
    <property type="entry name" value="VWA-like_dom"/>
</dbReference>
<gene>
    <name evidence="4" type="ORF">EUS_03890</name>
</gene>
<dbReference type="Pfam" id="PF09967">
    <property type="entry name" value="DUF2201"/>
    <property type="match status" value="1"/>
</dbReference>
<keyword evidence="1" id="KW-0812">Transmembrane</keyword>